<comment type="caution">
    <text evidence="2">The sequence shown here is derived from an EMBL/GenBank/DDBJ whole genome shotgun (WGS) entry which is preliminary data.</text>
</comment>
<feature type="region of interest" description="Disordered" evidence="1">
    <location>
        <begin position="1"/>
        <end position="47"/>
    </location>
</feature>
<protein>
    <submittedName>
        <fullName evidence="2">Uncharacterized protein</fullName>
    </submittedName>
</protein>
<reference evidence="2 3" key="1">
    <citation type="journal article" date="2016" name="Nat. Biotechnol.">
        <title>Measurement of bacterial replication rates in microbial communities.</title>
        <authorList>
            <person name="Brown C.T."/>
            <person name="Olm M.R."/>
            <person name="Thomas B.C."/>
            <person name="Banfield J.F."/>
        </authorList>
    </citation>
    <scope>NUCLEOTIDE SEQUENCE [LARGE SCALE GENOMIC DNA]</scope>
    <source>
        <strain evidence="2">CAG:67_53_122</strain>
    </source>
</reference>
<dbReference type="STRING" id="28117.BHV66_00525"/>
<evidence type="ECO:0000313" key="3">
    <source>
        <dbReference type="Proteomes" id="UP000187417"/>
    </source>
</evidence>
<dbReference type="EMBL" id="MNQH01000001">
    <property type="protein sequence ID" value="OKY96591.1"/>
    <property type="molecule type" value="Genomic_DNA"/>
</dbReference>
<proteinExistence type="predicted"/>
<evidence type="ECO:0000313" key="2">
    <source>
        <dbReference type="EMBL" id="OKY96591.1"/>
    </source>
</evidence>
<dbReference type="AlphaFoldDB" id="A0A1Q6FCL8"/>
<name>A0A1Q6FCL8_9BACT</name>
<accession>A0A1Q6FCL8</accession>
<feature type="compositionally biased region" description="Polar residues" evidence="1">
    <location>
        <begin position="38"/>
        <end position="47"/>
    </location>
</feature>
<sequence length="75" mass="8212">MDEVKYTKNNRSPQLYSEGNDRRTRQSRSAGAGKFRTPISSATQLPCNTPCGVPLRSATKTEAGLFPQEKDPAPT</sequence>
<organism evidence="2 3">
    <name type="scientific">Alistipes putredinis</name>
    <dbReference type="NCBI Taxonomy" id="28117"/>
    <lineage>
        <taxon>Bacteria</taxon>
        <taxon>Pseudomonadati</taxon>
        <taxon>Bacteroidota</taxon>
        <taxon>Bacteroidia</taxon>
        <taxon>Bacteroidales</taxon>
        <taxon>Rikenellaceae</taxon>
        <taxon>Alistipes</taxon>
    </lineage>
</organism>
<dbReference type="Proteomes" id="UP000187417">
    <property type="component" value="Unassembled WGS sequence"/>
</dbReference>
<gene>
    <name evidence="2" type="ORF">BHV66_00525</name>
</gene>
<evidence type="ECO:0000256" key="1">
    <source>
        <dbReference type="SAM" id="MobiDB-lite"/>
    </source>
</evidence>
<feature type="compositionally biased region" description="Polar residues" evidence="1">
    <location>
        <begin position="7"/>
        <end position="17"/>
    </location>
</feature>